<reference evidence="4 5" key="1">
    <citation type="submission" date="2021-03" db="EMBL/GenBank/DDBJ databases">
        <title>Antimicrobial resistance genes in bacteria isolated from Japanese honey, and their potential for conferring macrolide and lincosamide resistance in the American foulbrood pathogen Paenibacillus larvae.</title>
        <authorList>
            <person name="Okamoto M."/>
            <person name="Kumagai M."/>
            <person name="Kanamori H."/>
            <person name="Takamatsu D."/>
        </authorList>
    </citation>
    <scope>NUCLEOTIDE SEQUENCE [LARGE SCALE GENOMIC DNA]</scope>
    <source>
        <strain evidence="4 5">J41TS12</strain>
    </source>
</reference>
<dbReference type="Proteomes" id="UP000681162">
    <property type="component" value="Unassembled WGS sequence"/>
</dbReference>
<evidence type="ECO:0000259" key="3">
    <source>
        <dbReference type="Pfam" id="PF04536"/>
    </source>
</evidence>
<dbReference type="Gene3D" id="3.10.310.50">
    <property type="match status" value="1"/>
</dbReference>
<feature type="compositionally biased region" description="Gly residues" evidence="1">
    <location>
        <begin position="269"/>
        <end position="283"/>
    </location>
</feature>
<evidence type="ECO:0000313" key="5">
    <source>
        <dbReference type="Proteomes" id="UP000681162"/>
    </source>
</evidence>
<dbReference type="EMBL" id="BORR01000007">
    <property type="protein sequence ID" value="GIO37303.1"/>
    <property type="molecule type" value="Genomic_DNA"/>
</dbReference>
<dbReference type="Pfam" id="PF04536">
    <property type="entry name" value="TPM_phosphatase"/>
    <property type="match status" value="1"/>
</dbReference>
<protein>
    <submittedName>
        <fullName evidence="4">UPF0603 protein YdjH</fullName>
    </submittedName>
</protein>
<gene>
    <name evidence="4" type="primary">ydjH</name>
    <name evidence="4" type="ORF">J41TS12_21640</name>
</gene>
<keyword evidence="2" id="KW-1133">Transmembrane helix</keyword>
<evidence type="ECO:0000313" key="4">
    <source>
        <dbReference type="EMBL" id="GIO37303.1"/>
    </source>
</evidence>
<accession>A0A920CGZ8</accession>
<feature type="region of interest" description="Disordered" evidence="1">
    <location>
        <begin position="260"/>
        <end position="291"/>
    </location>
</feature>
<organism evidence="4 5">
    <name type="scientific">Paenibacillus antibioticophila</name>
    <dbReference type="NCBI Taxonomy" id="1274374"/>
    <lineage>
        <taxon>Bacteria</taxon>
        <taxon>Bacillati</taxon>
        <taxon>Bacillota</taxon>
        <taxon>Bacilli</taxon>
        <taxon>Bacillales</taxon>
        <taxon>Paenibacillaceae</taxon>
        <taxon>Paenibacillus</taxon>
    </lineage>
</organism>
<keyword evidence="2" id="KW-0812">Transmembrane</keyword>
<evidence type="ECO:0000256" key="2">
    <source>
        <dbReference type="SAM" id="Phobius"/>
    </source>
</evidence>
<feature type="transmembrane region" description="Helical" evidence="2">
    <location>
        <begin position="206"/>
        <end position="225"/>
    </location>
</feature>
<name>A0A920CGZ8_9BACL</name>
<feature type="compositionally biased region" description="Low complexity" evidence="1">
    <location>
        <begin position="173"/>
        <end position="186"/>
    </location>
</feature>
<dbReference type="AlphaFoldDB" id="A0A920CGZ8"/>
<proteinExistence type="predicted"/>
<dbReference type="InterPro" id="IPR007621">
    <property type="entry name" value="TPM_dom"/>
</dbReference>
<comment type="caution">
    <text evidence="4">The sequence shown here is derived from an EMBL/GenBank/DDBJ whole genome shotgun (WGS) entry which is preliminary data.</text>
</comment>
<keyword evidence="2" id="KW-0472">Membrane</keyword>
<keyword evidence="5" id="KW-1185">Reference proteome</keyword>
<feature type="region of interest" description="Disordered" evidence="1">
    <location>
        <begin position="172"/>
        <end position="197"/>
    </location>
</feature>
<sequence length="291" mass="31793">MMNNKWVIRMLSIWVGILLLFPLQTIHASSVDETKQLIYDEAGLLSSSQAEALNQRANEYGQMWDTDFIVYTSNNPAGTDVQVLMGDFYDEYERNSDVPNVSVVMLTLDMNNRELYVAGFYKGKEYVNNERADQIRDLITPSLSAGDYEQAFTRFLDKANEFMGIEPAPEYDPGVGSSGISSPGVPRTDYTPASDDDEESIISNGWFQLIVSLAVGGIAVGIMAANAGGRVTVNRFTYEDSRNSGVVSRKDQYIRTTVSKRKIERNTNSGGGGGGGTTGGGHSHSGSRGSF</sequence>
<feature type="domain" description="TPM" evidence="3">
    <location>
        <begin position="38"/>
        <end position="160"/>
    </location>
</feature>
<evidence type="ECO:0000256" key="1">
    <source>
        <dbReference type="SAM" id="MobiDB-lite"/>
    </source>
</evidence>